<dbReference type="Gene3D" id="3.40.50.150">
    <property type="entry name" value="Vaccinia Virus protein VP39"/>
    <property type="match status" value="1"/>
</dbReference>
<accession>A0AA39R6Z4</accession>
<dbReference type="GO" id="GO:0008757">
    <property type="term" value="F:S-adenosylmethionine-dependent methyltransferase activity"/>
    <property type="evidence" value="ECO:0007669"/>
    <property type="project" value="UniProtKB-ARBA"/>
</dbReference>
<evidence type="ECO:0000313" key="1">
    <source>
        <dbReference type="EMBL" id="KAK0514596.1"/>
    </source>
</evidence>
<keyword evidence="2" id="KW-1185">Reference proteome</keyword>
<evidence type="ECO:0000313" key="2">
    <source>
        <dbReference type="Proteomes" id="UP001166286"/>
    </source>
</evidence>
<dbReference type="Proteomes" id="UP001166286">
    <property type="component" value="Unassembled WGS sequence"/>
</dbReference>
<dbReference type="InterPro" id="IPR019410">
    <property type="entry name" value="Methyltransf_16"/>
</dbReference>
<name>A0AA39R6Z4_9LECA</name>
<dbReference type="EMBL" id="JAFEKC020000005">
    <property type="protein sequence ID" value="KAK0514596.1"/>
    <property type="molecule type" value="Genomic_DNA"/>
</dbReference>
<dbReference type="InterPro" id="IPR029063">
    <property type="entry name" value="SAM-dependent_MTases_sf"/>
</dbReference>
<dbReference type="Pfam" id="PF10294">
    <property type="entry name" value="Methyltransf_16"/>
    <property type="match status" value="1"/>
</dbReference>
<gene>
    <name evidence="1" type="ORF">JMJ35_003213</name>
</gene>
<proteinExistence type="predicted"/>
<comment type="caution">
    <text evidence="1">The sequence shown here is derived from an EMBL/GenBank/DDBJ whole genome shotgun (WGS) entry which is preliminary data.</text>
</comment>
<reference evidence="1" key="1">
    <citation type="submission" date="2023-03" db="EMBL/GenBank/DDBJ databases">
        <title>Complete genome of Cladonia borealis.</title>
        <authorList>
            <person name="Park H."/>
        </authorList>
    </citation>
    <scope>NUCLEOTIDE SEQUENCE</scope>
    <source>
        <strain evidence="1">ANT050790</strain>
    </source>
</reference>
<dbReference type="SUPFAM" id="SSF53335">
    <property type="entry name" value="S-adenosyl-L-methionine-dependent methyltransferases"/>
    <property type="match status" value="1"/>
</dbReference>
<dbReference type="AlphaFoldDB" id="A0AA39R6Z4"/>
<organism evidence="1 2">
    <name type="scientific">Cladonia borealis</name>
    <dbReference type="NCBI Taxonomy" id="184061"/>
    <lineage>
        <taxon>Eukaryota</taxon>
        <taxon>Fungi</taxon>
        <taxon>Dikarya</taxon>
        <taxon>Ascomycota</taxon>
        <taxon>Pezizomycotina</taxon>
        <taxon>Lecanoromycetes</taxon>
        <taxon>OSLEUM clade</taxon>
        <taxon>Lecanoromycetidae</taxon>
        <taxon>Lecanorales</taxon>
        <taxon>Lecanorineae</taxon>
        <taxon>Cladoniaceae</taxon>
        <taxon>Cladonia</taxon>
    </lineage>
</organism>
<dbReference type="GO" id="GO:0005829">
    <property type="term" value="C:cytosol"/>
    <property type="evidence" value="ECO:0007669"/>
    <property type="project" value="TreeGrafter"/>
</dbReference>
<dbReference type="PANTHER" id="PTHR14614">
    <property type="entry name" value="HEPATOCELLULAR CARCINOMA-ASSOCIATED ANTIGEN"/>
    <property type="match status" value="1"/>
</dbReference>
<dbReference type="PANTHER" id="PTHR14614:SF152">
    <property type="entry name" value="PROTEIN-LYSINE N-METHYLTRANSFERASE EFM6"/>
    <property type="match status" value="1"/>
</dbReference>
<sequence length="181" mass="19050">MSSSPSEEDDPTSPLSHLTISEDLVASQPIQKSQIIPLDFNGLLNPPLQLQTDVAECGGQLWPAGMVLAEYLLRNKMEELRGKTIVELGAGSGLVGLALALGLSLTTNIANTIHLTDYLPSLLPLLHTNIALNTPHLSPRSLILPSLLPWGTTPLPPSIPTAPDILLAADCAGGDGVLVLF</sequence>
<protein>
    <submittedName>
        <fullName evidence="1">Uncharacterized protein</fullName>
    </submittedName>
</protein>